<reference evidence="1 2" key="2">
    <citation type="submission" date="2017-04" db="EMBL/GenBank/DDBJ databases">
        <title>CpG methylation of centromeres and impact of large insertions on vertebrate speciation.</title>
        <authorList>
            <person name="Ichikawa K."/>
            <person name="Yoshimura J."/>
            <person name="Morishita S."/>
        </authorList>
    </citation>
    <scope>NUCLEOTIDE SEQUENCE</scope>
    <source>
        <strain evidence="1 2">HSOK</strain>
    </source>
</reference>
<reference evidence="1" key="3">
    <citation type="submission" date="2025-08" db="UniProtKB">
        <authorList>
            <consortium name="Ensembl"/>
        </authorList>
    </citation>
    <scope>IDENTIFICATION</scope>
    <source>
        <strain evidence="1">HSOK</strain>
    </source>
</reference>
<dbReference type="Ensembl" id="ENSORLT00015003850.1">
    <property type="protein sequence ID" value="ENSORLP00015006654.1"/>
    <property type="gene ID" value="ENSORLG00015000212.1"/>
</dbReference>
<sequence>MEDKFSKLSETLDRFSATLESHSKREKVTKTEKKIKELEAGMVEMENRSRRDNIRILNLKEGREGNQPLQFFESWLPTLLGLDANPAIKSRIKIDRAHRGLGPRNARPRPVIINLHNSRDKSWILTALRKKPTLEHDGQRIYIQQDLSAAARQWHLNSLLLSNPAFISYLEAEWKLYISKNDTSDTSASILWEAGKAFMRGSIISYTAARKIIVLSKQLDLEQQIKNLDRELKMSFSTTAFKKLEAARSLTNSKG</sequence>
<organism evidence="1 2">
    <name type="scientific">Oryzias latipes</name>
    <name type="common">Japanese rice fish</name>
    <name type="synonym">Japanese killifish</name>
    <dbReference type="NCBI Taxonomy" id="8090"/>
    <lineage>
        <taxon>Eukaryota</taxon>
        <taxon>Metazoa</taxon>
        <taxon>Chordata</taxon>
        <taxon>Craniata</taxon>
        <taxon>Vertebrata</taxon>
        <taxon>Euteleostomi</taxon>
        <taxon>Actinopterygii</taxon>
        <taxon>Neopterygii</taxon>
        <taxon>Teleostei</taxon>
        <taxon>Neoteleostei</taxon>
        <taxon>Acanthomorphata</taxon>
        <taxon>Ovalentaria</taxon>
        <taxon>Atherinomorphae</taxon>
        <taxon>Beloniformes</taxon>
        <taxon>Adrianichthyidae</taxon>
        <taxon>Oryziinae</taxon>
        <taxon>Oryzias</taxon>
    </lineage>
</organism>
<dbReference type="InterPro" id="IPR004244">
    <property type="entry name" value="Transposase_22"/>
</dbReference>
<evidence type="ECO:0000313" key="1">
    <source>
        <dbReference type="Ensembl" id="ENSORLP00015006654.1"/>
    </source>
</evidence>
<dbReference type="Proteomes" id="UP000265200">
    <property type="component" value="Chromosome 17"/>
</dbReference>
<dbReference type="Gene3D" id="3.30.70.1820">
    <property type="entry name" value="L1 transposable element, RRM domain"/>
    <property type="match status" value="1"/>
</dbReference>
<proteinExistence type="predicted"/>
<dbReference type="AlphaFoldDB" id="A0A3P9HGA3"/>
<reference key="1">
    <citation type="journal article" date="2007" name="Nature">
        <title>The medaka draft genome and insights into vertebrate genome evolution.</title>
        <authorList>
            <person name="Kasahara M."/>
            <person name="Naruse K."/>
            <person name="Sasaki S."/>
            <person name="Nakatani Y."/>
            <person name="Qu W."/>
            <person name="Ahsan B."/>
            <person name="Yamada T."/>
            <person name="Nagayasu Y."/>
            <person name="Doi K."/>
            <person name="Kasai Y."/>
            <person name="Jindo T."/>
            <person name="Kobayashi D."/>
            <person name="Shimada A."/>
            <person name="Toyoda A."/>
            <person name="Kuroki Y."/>
            <person name="Fujiyama A."/>
            <person name="Sasaki T."/>
            <person name="Shimizu A."/>
            <person name="Asakawa S."/>
            <person name="Shimizu N."/>
            <person name="Hashimoto S."/>
            <person name="Yang J."/>
            <person name="Lee Y."/>
            <person name="Matsushima K."/>
            <person name="Sugano S."/>
            <person name="Sakaizumi M."/>
            <person name="Narita T."/>
            <person name="Ohishi K."/>
            <person name="Haga S."/>
            <person name="Ohta F."/>
            <person name="Nomoto H."/>
            <person name="Nogata K."/>
            <person name="Morishita T."/>
            <person name="Endo T."/>
            <person name="Shin-I T."/>
            <person name="Takeda H."/>
            <person name="Morishita S."/>
            <person name="Kohara Y."/>
        </authorList>
    </citation>
    <scope>NUCLEOTIDE SEQUENCE [LARGE SCALE GENOMIC DNA]</scope>
    <source>
        <strain>Hd-rR</strain>
    </source>
</reference>
<accession>A0A3P9HGA3</accession>
<protein>
    <submittedName>
        <fullName evidence="1">Uncharacterized protein</fullName>
    </submittedName>
</protein>
<reference evidence="1" key="4">
    <citation type="submission" date="2025-09" db="UniProtKB">
        <authorList>
            <consortium name="Ensembl"/>
        </authorList>
    </citation>
    <scope>IDENTIFICATION</scope>
    <source>
        <strain evidence="1">HSOK</strain>
    </source>
</reference>
<evidence type="ECO:0000313" key="2">
    <source>
        <dbReference type="Proteomes" id="UP000265200"/>
    </source>
</evidence>
<name>A0A3P9HGA3_ORYLA</name>
<dbReference type="PANTHER" id="PTHR11505">
    <property type="entry name" value="L1 TRANSPOSABLE ELEMENT-RELATED"/>
    <property type="match status" value="1"/>
</dbReference>